<dbReference type="Gene3D" id="2.60.40.420">
    <property type="entry name" value="Cupredoxins - blue copper proteins"/>
    <property type="match status" value="1"/>
</dbReference>
<evidence type="ECO:0000256" key="4">
    <source>
        <dbReference type="ARBA" id="ARBA00022729"/>
    </source>
</evidence>
<dbReference type="InterPro" id="IPR034981">
    <property type="entry name" value="Imelysin-like_EfeO/Algp7"/>
</dbReference>
<proteinExistence type="inferred from homology"/>
<dbReference type="CDD" id="cd14656">
    <property type="entry name" value="Imelysin-like_EfeO"/>
    <property type="match status" value="1"/>
</dbReference>
<name>A0AAW7K524_9GAMM</name>
<dbReference type="SUPFAM" id="SSF49503">
    <property type="entry name" value="Cupredoxins"/>
    <property type="match status" value="1"/>
</dbReference>
<dbReference type="InterPro" id="IPR028096">
    <property type="entry name" value="EfeO_Cupredoxin"/>
</dbReference>
<evidence type="ECO:0000256" key="5">
    <source>
        <dbReference type="ARBA" id="ARBA00025386"/>
    </source>
</evidence>
<reference evidence="10" key="2">
    <citation type="submission" date="2023-06" db="EMBL/GenBank/DDBJ databases">
        <authorList>
            <person name="Polev D.E."/>
            <person name="Saitova A.T."/>
            <person name="Bogumilchik E.A."/>
            <person name="Kokorina G.I."/>
            <person name="Voskresenskaia E.A."/>
        </authorList>
    </citation>
    <scope>NUCLEOTIDE SEQUENCE</scope>
    <source>
        <strain evidence="10">2145 StPb PI</strain>
    </source>
</reference>
<evidence type="ECO:0000256" key="6">
    <source>
        <dbReference type="SAM" id="SignalP"/>
    </source>
</evidence>
<dbReference type="CDD" id="cd04203">
    <property type="entry name" value="Cupredoxin_like_3"/>
    <property type="match status" value="1"/>
</dbReference>
<protein>
    <recommendedName>
        <fullName evidence="3">Iron uptake system component EfeO</fullName>
    </recommendedName>
</protein>
<dbReference type="RefSeq" id="WP_049597546.1">
    <property type="nucleotide sequence ID" value="NZ_CPYD01000004.1"/>
</dbReference>
<dbReference type="Pfam" id="PF13473">
    <property type="entry name" value="Cupredoxin_1"/>
    <property type="match status" value="1"/>
</dbReference>
<feature type="domain" description="Imelysin-like" evidence="7">
    <location>
        <begin position="140"/>
        <end position="372"/>
    </location>
</feature>
<organism evidence="10 12">
    <name type="scientific">Yersinia nurmii</name>
    <dbReference type="NCBI Taxonomy" id="685706"/>
    <lineage>
        <taxon>Bacteria</taxon>
        <taxon>Pseudomonadati</taxon>
        <taxon>Pseudomonadota</taxon>
        <taxon>Gammaproteobacteria</taxon>
        <taxon>Enterobacterales</taxon>
        <taxon>Yersiniaceae</taxon>
        <taxon>Yersinia</taxon>
    </lineage>
</organism>
<dbReference type="InterPro" id="IPR038352">
    <property type="entry name" value="Imelysin_sf"/>
</dbReference>
<evidence type="ECO:0000256" key="3">
    <source>
        <dbReference type="ARBA" id="ARBA00021724"/>
    </source>
</evidence>
<evidence type="ECO:0000256" key="1">
    <source>
        <dbReference type="ARBA" id="ARBA00004418"/>
    </source>
</evidence>
<feature type="signal peptide" evidence="6">
    <location>
        <begin position="1"/>
        <end position="29"/>
    </location>
</feature>
<dbReference type="InterPro" id="IPR018976">
    <property type="entry name" value="Imelysin-like"/>
</dbReference>
<accession>A0AAW7K524</accession>
<dbReference type="Gene3D" id="1.20.1420.20">
    <property type="entry name" value="M75 peptidase, HXXE motif"/>
    <property type="match status" value="1"/>
</dbReference>
<dbReference type="Proteomes" id="UP000040578">
    <property type="component" value="Unassembled WGS sequence"/>
</dbReference>
<dbReference type="PANTHER" id="PTHR39192:SF1">
    <property type="entry name" value="IRON UPTAKE SYSTEM COMPONENT EFEO"/>
    <property type="match status" value="1"/>
</dbReference>
<evidence type="ECO:0000313" key="10">
    <source>
        <dbReference type="EMBL" id="MDN0089246.1"/>
    </source>
</evidence>
<dbReference type="EMBL" id="JAUEHU010000027">
    <property type="protein sequence ID" value="MDN0089246.1"/>
    <property type="molecule type" value="Genomic_DNA"/>
</dbReference>
<dbReference type="PANTHER" id="PTHR39192">
    <property type="entry name" value="IRON UPTAKE SYSTEM COMPONENT EFEO"/>
    <property type="match status" value="1"/>
</dbReference>
<dbReference type="AlphaFoldDB" id="A0AAW7K524"/>
<comment type="subcellular location">
    <subcellularLocation>
        <location evidence="1">Periplasm</location>
    </subcellularLocation>
</comment>
<dbReference type="NCBIfam" id="NF041757">
    <property type="entry name" value="EfeO"/>
    <property type="match status" value="1"/>
</dbReference>
<evidence type="ECO:0000256" key="2">
    <source>
        <dbReference type="ARBA" id="ARBA00005989"/>
    </source>
</evidence>
<dbReference type="InterPro" id="IPR053377">
    <property type="entry name" value="Iron_uptake_EfeM/EfeO"/>
</dbReference>
<dbReference type="GO" id="GO:0042597">
    <property type="term" value="C:periplasmic space"/>
    <property type="evidence" value="ECO:0007669"/>
    <property type="project" value="UniProtKB-SubCell"/>
</dbReference>
<keyword evidence="11" id="KW-1185">Reference proteome</keyword>
<dbReference type="EMBL" id="CPYD01000004">
    <property type="protein sequence ID" value="CNE36467.1"/>
    <property type="molecule type" value="Genomic_DNA"/>
</dbReference>
<dbReference type="InterPro" id="IPR008972">
    <property type="entry name" value="Cupredoxin"/>
</dbReference>
<dbReference type="InterPro" id="IPR050894">
    <property type="entry name" value="EfeM/EfeO_iron_uptake"/>
</dbReference>
<sequence>MSNRFFRRTALHAALLALPAFAISAGAQAADAKVPQIKITVNDKQCEPMALTIPAGKTQFVVHNASQKGLEWEILKGVMVVEERENIAPGFTQKMTANLEPGEYDMTCGLLSNPKGKLIVTATEGAVATKPDAMALVGPIAEYKVYVTQEVNQLVIQTKAFTDAVKKGDLALARQLYAPTRQHYERIEPIAELFSDLDGSIDAREDDFEQKAADPNFSGFHRLEKILFGDNTTKGADKFAERLYQDTLELQKRIKDLTFTPGKVVGGAAGLIEEVAASKISGEEDRYSRTDLWDFQANVDGAQKIVNLLRPLLEKADKPLLQKIDANFKTVDTLLAKYRTKDGFESYEKLTDADRNAMKGPITALAEDLAQLRGVLGLD</sequence>
<dbReference type="NCBIfam" id="NF007697">
    <property type="entry name" value="PRK10378.1"/>
    <property type="match status" value="1"/>
</dbReference>
<evidence type="ECO:0000313" key="9">
    <source>
        <dbReference type="EMBL" id="CNE36467.1"/>
    </source>
</evidence>
<feature type="chain" id="PRO_5043778976" description="Iron uptake system component EfeO" evidence="6">
    <location>
        <begin position="30"/>
        <end position="379"/>
    </location>
</feature>
<keyword evidence="4 6" id="KW-0732">Signal</keyword>
<dbReference type="Pfam" id="PF09375">
    <property type="entry name" value="Peptidase_M75"/>
    <property type="match status" value="1"/>
</dbReference>
<evidence type="ECO:0000313" key="12">
    <source>
        <dbReference type="Proteomes" id="UP001167864"/>
    </source>
</evidence>
<comment type="similarity">
    <text evidence="2">Belongs to the EfeM/EfeO family.</text>
</comment>
<evidence type="ECO:0000259" key="7">
    <source>
        <dbReference type="Pfam" id="PF09375"/>
    </source>
</evidence>
<reference evidence="9 11" key="1">
    <citation type="submission" date="2015-03" db="EMBL/GenBank/DDBJ databases">
        <authorList>
            <consortium name="Pathogen Informatics"/>
            <person name="Murphy D."/>
        </authorList>
    </citation>
    <scope>NUCLEOTIDE SEQUENCE [LARGE SCALE GENOMIC DNA]</scope>
    <source>
        <strain evidence="9">Type strain: CIP110231</strain>
        <strain evidence="11">type strain: CIP110231</strain>
    </source>
</reference>
<comment type="function">
    <text evidence="5">Involved in Fe(2+) uptake. Could be an iron-binding and/or electron-transfer component.</text>
</comment>
<feature type="domain" description="EfeO-type cupredoxin-like" evidence="8">
    <location>
        <begin position="18"/>
        <end position="120"/>
    </location>
</feature>
<evidence type="ECO:0000259" key="8">
    <source>
        <dbReference type="Pfam" id="PF13473"/>
    </source>
</evidence>
<comment type="caution">
    <text evidence="10">The sequence shown here is derived from an EMBL/GenBank/DDBJ whole genome shotgun (WGS) entry which is preliminary data.</text>
</comment>
<evidence type="ECO:0000313" key="11">
    <source>
        <dbReference type="Proteomes" id="UP000040578"/>
    </source>
</evidence>
<gene>
    <name evidence="10" type="primary">efeO</name>
    <name evidence="9" type="ORF">ERS137967_01370</name>
    <name evidence="10" type="ORF">QVN42_18020</name>
</gene>
<dbReference type="Proteomes" id="UP001167864">
    <property type="component" value="Unassembled WGS sequence"/>
</dbReference>